<dbReference type="EMBL" id="CCSB01000001">
    <property type="protein sequence ID" value="CDZ75870.1"/>
    <property type="molecule type" value="Genomic_DNA"/>
</dbReference>
<dbReference type="Proteomes" id="UP000044071">
    <property type="component" value="Unassembled WGS sequence"/>
</dbReference>
<feature type="region of interest" description="Disordered" evidence="1">
    <location>
        <begin position="1"/>
        <end position="23"/>
    </location>
</feature>
<accession>A0A078KND4</accession>
<keyword evidence="3" id="KW-1185">Reference proteome</keyword>
<dbReference type="Gene3D" id="1.25.40.10">
    <property type="entry name" value="Tetratricopeptide repeat domain"/>
    <property type="match status" value="1"/>
</dbReference>
<dbReference type="STRING" id="1034943.BN59_00130"/>
<organism evidence="2 3">
    <name type="scientific">Legionella massiliensis</name>
    <dbReference type="NCBI Taxonomy" id="1034943"/>
    <lineage>
        <taxon>Bacteria</taxon>
        <taxon>Pseudomonadati</taxon>
        <taxon>Pseudomonadota</taxon>
        <taxon>Gammaproteobacteria</taxon>
        <taxon>Legionellales</taxon>
        <taxon>Legionellaceae</taxon>
        <taxon>Legionella</taxon>
    </lineage>
</organism>
<dbReference type="OrthoDB" id="5694214at2"/>
<dbReference type="InterPro" id="IPR011990">
    <property type="entry name" value="TPR-like_helical_dom_sf"/>
</dbReference>
<evidence type="ECO:0000313" key="2">
    <source>
        <dbReference type="EMBL" id="CDZ75870.1"/>
    </source>
</evidence>
<name>A0A078KND4_9GAMM</name>
<protein>
    <submittedName>
        <fullName evidence="2">Uncharacterized protein</fullName>
    </submittedName>
</protein>
<dbReference type="AlphaFoldDB" id="A0A078KND4"/>
<gene>
    <name evidence="2" type="ORF">BN59_00130</name>
</gene>
<reference evidence="2 3" key="1">
    <citation type="submission" date="2014-06" db="EMBL/GenBank/DDBJ databases">
        <authorList>
            <person name="Urmite Genomes Urmite Genomes"/>
        </authorList>
    </citation>
    <scope>NUCLEOTIDE SEQUENCE [LARGE SCALE GENOMIC DNA]</scope>
</reference>
<sequence>MKRLQGDFTGALADSTGAINLSPNNSVAFATRRETKLRLGENQGALADLIEAIRLNQTTFQS</sequence>
<evidence type="ECO:0000256" key="1">
    <source>
        <dbReference type="SAM" id="MobiDB-lite"/>
    </source>
</evidence>
<dbReference type="SUPFAM" id="SSF48452">
    <property type="entry name" value="TPR-like"/>
    <property type="match status" value="1"/>
</dbReference>
<proteinExistence type="predicted"/>
<evidence type="ECO:0000313" key="3">
    <source>
        <dbReference type="Proteomes" id="UP000044071"/>
    </source>
</evidence>